<feature type="region of interest" description="Disordered" evidence="1">
    <location>
        <begin position="275"/>
        <end position="295"/>
    </location>
</feature>
<evidence type="ECO:0000256" key="1">
    <source>
        <dbReference type="SAM" id="MobiDB-lite"/>
    </source>
</evidence>
<accession>A0A9D2MIB7</accession>
<organism evidence="3 4">
    <name type="scientific">Candidatus Eubacterium faecale</name>
    <dbReference type="NCBI Taxonomy" id="2838568"/>
    <lineage>
        <taxon>Bacteria</taxon>
        <taxon>Bacillati</taxon>
        <taxon>Bacillota</taxon>
        <taxon>Clostridia</taxon>
        <taxon>Eubacteriales</taxon>
        <taxon>Eubacteriaceae</taxon>
        <taxon>Eubacterium</taxon>
    </lineage>
</organism>
<comment type="caution">
    <text evidence="3">The sequence shown here is derived from an EMBL/GenBank/DDBJ whole genome shotgun (WGS) entry which is preliminary data.</text>
</comment>
<dbReference type="AlphaFoldDB" id="A0A9D2MIB7"/>
<keyword evidence="2" id="KW-1133">Transmembrane helix</keyword>
<name>A0A9D2MIB7_9FIRM</name>
<sequence>MDEDIEKEILKCEEEIKKAWKKEEFFIISYFISIIATIYISYRLLGDGYLSDYLAEKWWLNLIIIIVLTIISLKVSSPYYDKRKAAMQKKFELQNKKSIELEDKRYTRYLNAYKRDCSKYSKFKSYKGLKIGVLDGHFMIISLTPPKEPQHKDDGMNIKLINAVKHVLDIHLDIPLKDFIYFKKEGSVQYTTEVSGGGTSLGGAIIGGLIAGGAGAIIGSRKSVKSKTVEHDNRVTIIKTRKGEYTGEADLYKVLMKVVPEKELTQILVTEKENNNSALSNNDTATLQENTSSNK</sequence>
<dbReference type="Proteomes" id="UP000823877">
    <property type="component" value="Unassembled WGS sequence"/>
</dbReference>
<reference evidence="3" key="1">
    <citation type="journal article" date="2021" name="PeerJ">
        <title>Extensive microbial diversity within the chicken gut microbiome revealed by metagenomics and culture.</title>
        <authorList>
            <person name="Gilroy R."/>
            <person name="Ravi A."/>
            <person name="Getino M."/>
            <person name="Pursley I."/>
            <person name="Horton D.L."/>
            <person name="Alikhan N.F."/>
            <person name="Baker D."/>
            <person name="Gharbi K."/>
            <person name="Hall N."/>
            <person name="Watson M."/>
            <person name="Adriaenssens E.M."/>
            <person name="Foster-Nyarko E."/>
            <person name="Jarju S."/>
            <person name="Secka A."/>
            <person name="Antonio M."/>
            <person name="Oren A."/>
            <person name="Chaudhuri R.R."/>
            <person name="La Ragione R."/>
            <person name="Hildebrand F."/>
            <person name="Pallen M.J."/>
        </authorList>
    </citation>
    <scope>NUCLEOTIDE SEQUENCE</scope>
    <source>
        <strain evidence="3">CHK188-16595</strain>
    </source>
</reference>
<reference evidence="3" key="2">
    <citation type="submission" date="2021-04" db="EMBL/GenBank/DDBJ databases">
        <authorList>
            <person name="Gilroy R."/>
        </authorList>
    </citation>
    <scope>NUCLEOTIDE SEQUENCE</scope>
    <source>
        <strain evidence="3">CHK188-16595</strain>
    </source>
</reference>
<evidence type="ECO:0000256" key="2">
    <source>
        <dbReference type="SAM" id="Phobius"/>
    </source>
</evidence>
<keyword evidence="2" id="KW-0812">Transmembrane</keyword>
<feature type="transmembrane region" description="Helical" evidence="2">
    <location>
        <begin position="58"/>
        <end position="80"/>
    </location>
</feature>
<evidence type="ECO:0000313" key="4">
    <source>
        <dbReference type="Proteomes" id="UP000823877"/>
    </source>
</evidence>
<dbReference type="EMBL" id="DWXN01000005">
    <property type="protein sequence ID" value="HJB74559.1"/>
    <property type="molecule type" value="Genomic_DNA"/>
</dbReference>
<proteinExistence type="predicted"/>
<keyword evidence="2" id="KW-0472">Membrane</keyword>
<feature type="transmembrane region" description="Helical" evidence="2">
    <location>
        <begin position="25"/>
        <end position="46"/>
    </location>
</feature>
<gene>
    <name evidence="3" type="ORF">IAA37_02660</name>
</gene>
<protein>
    <submittedName>
        <fullName evidence="3">Uncharacterized protein</fullName>
    </submittedName>
</protein>
<evidence type="ECO:0000313" key="3">
    <source>
        <dbReference type="EMBL" id="HJB74559.1"/>
    </source>
</evidence>